<gene>
    <name evidence="2" type="ORF">AK812_SmicGene43606</name>
</gene>
<keyword evidence="3" id="KW-1185">Reference proteome</keyword>
<dbReference type="AlphaFoldDB" id="A0A1Q9C0L3"/>
<dbReference type="Proteomes" id="UP000186817">
    <property type="component" value="Unassembled WGS sequence"/>
</dbReference>
<reference evidence="2 3" key="1">
    <citation type="submission" date="2016-02" db="EMBL/GenBank/DDBJ databases">
        <title>Genome analysis of coral dinoflagellate symbionts highlights evolutionary adaptations to a symbiotic lifestyle.</title>
        <authorList>
            <person name="Aranda M."/>
            <person name="Li Y."/>
            <person name="Liew Y.J."/>
            <person name="Baumgarten S."/>
            <person name="Simakov O."/>
            <person name="Wilson M."/>
            <person name="Piel J."/>
            <person name="Ashoor H."/>
            <person name="Bougouffa S."/>
            <person name="Bajic V.B."/>
            <person name="Ryu T."/>
            <person name="Ravasi T."/>
            <person name="Bayer T."/>
            <person name="Micklem G."/>
            <person name="Kim H."/>
            <person name="Bhak J."/>
            <person name="Lajeunesse T.C."/>
            <person name="Voolstra C.R."/>
        </authorList>
    </citation>
    <scope>NUCLEOTIDE SEQUENCE [LARGE SCALE GENOMIC DNA]</scope>
    <source>
        <strain evidence="2 3">CCMP2467</strain>
    </source>
</reference>
<dbReference type="EMBL" id="LSRX01002019">
    <property type="protein sequence ID" value="OLP76458.1"/>
    <property type="molecule type" value="Genomic_DNA"/>
</dbReference>
<protein>
    <submittedName>
        <fullName evidence="2">Uncharacterized protein</fullName>
    </submittedName>
</protein>
<accession>A0A1Q9C0L3</accession>
<name>A0A1Q9C0L3_SYMMI</name>
<evidence type="ECO:0000313" key="3">
    <source>
        <dbReference type="Proteomes" id="UP000186817"/>
    </source>
</evidence>
<evidence type="ECO:0000256" key="1">
    <source>
        <dbReference type="SAM" id="MobiDB-lite"/>
    </source>
</evidence>
<organism evidence="2 3">
    <name type="scientific">Symbiodinium microadriaticum</name>
    <name type="common">Dinoflagellate</name>
    <name type="synonym">Zooxanthella microadriatica</name>
    <dbReference type="NCBI Taxonomy" id="2951"/>
    <lineage>
        <taxon>Eukaryota</taxon>
        <taxon>Sar</taxon>
        <taxon>Alveolata</taxon>
        <taxon>Dinophyceae</taxon>
        <taxon>Suessiales</taxon>
        <taxon>Symbiodiniaceae</taxon>
        <taxon>Symbiodinium</taxon>
    </lineage>
</organism>
<comment type="caution">
    <text evidence="2">The sequence shown here is derived from an EMBL/GenBank/DDBJ whole genome shotgun (WGS) entry which is preliminary data.</text>
</comment>
<proteinExistence type="predicted"/>
<evidence type="ECO:0000313" key="2">
    <source>
        <dbReference type="EMBL" id="OLP76458.1"/>
    </source>
</evidence>
<sequence length="274" mass="31381">MEIGSRLAERTETRLNHRQQNIHTECATVADRVQNPAAVVESTTKMLDEEAHGWLLERPKVCAKSMQNLLGHSAAWRGRGLEVRLPLIRSNQARTVEDGLVQRQGGRQWMVRRWGGTAVDGPVVEVAAVEVAENDLEDVGEEDALREKEALERRRKRREAERRGRALRRSRDKEDERAVEETVEAEVARRVQEKRHAWIAEAIHVGTGGPLMLLSQQLTQLLQSNQKMSMTWSHMQEEQQKQTAEQQRTTRMVFQALNGVEFLYPLLEVASMRP</sequence>
<feature type="region of interest" description="Disordered" evidence="1">
    <location>
        <begin position="152"/>
        <end position="178"/>
    </location>
</feature>